<sequence length="84" mass="9698">MEAIILHRPPARPESLLRVQHHGYVEREFRHFDDAEEFLKRKGLLDRLEEVPREVRLILDPSMHPSANPRPGITGPGTPSTRMP</sequence>
<evidence type="ECO:0000313" key="3">
    <source>
        <dbReference type="Proteomes" id="UP001595816"/>
    </source>
</evidence>
<dbReference type="EMBL" id="JBHSAY010000006">
    <property type="protein sequence ID" value="MFC4131209.1"/>
    <property type="molecule type" value="Genomic_DNA"/>
</dbReference>
<proteinExistence type="predicted"/>
<dbReference type="Proteomes" id="UP001595816">
    <property type="component" value="Unassembled WGS sequence"/>
</dbReference>
<evidence type="ECO:0000256" key="1">
    <source>
        <dbReference type="SAM" id="MobiDB-lite"/>
    </source>
</evidence>
<evidence type="ECO:0000313" key="2">
    <source>
        <dbReference type="EMBL" id="MFC4131209.1"/>
    </source>
</evidence>
<keyword evidence="3" id="KW-1185">Reference proteome</keyword>
<accession>A0ABV8LK66</accession>
<comment type="caution">
    <text evidence="2">The sequence shown here is derived from an EMBL/GenBank/DDBJ whole genome shotgun (WGS) entry which is preliminary data.</text>
</comment>
<dbReference type="RefSeq" id="WP_253754522.1">
    <property type="nucleotide sequence ID" value="NZ_JAMZDZ010000001.1"/>
</dbReference>
<feature type="region of interest" description="Disordered" evidence="1">
    <location>
        <begin position="60"/>
        <end position="84"/>
    </location>
</feature>
<gene>
    <name evidence="2" type="ORF">ACFOZ4_11400</name>
</gene>
<organism evidence="2 3">
    <name type="scientific">Hamadaea flava</name>
    <dbReference type="NCBI Taxonomy" id="1742688"/>
    <lineage>
        <taxon>Bacteria</taxon>
        <taxon>Bacillati</taxon>
        <taxon>Actinomycetota</taxon>
        <taxon>Actinomycetes</taxon>
        <taxon>Micromonosporales</taxon>
        <taxon>Micromonosporaceae</taxon>
        <taxon>Hamadaea</taxon>
    </lineage>
</organism>
<reference evidence="3" key="1">
    <citation type="journal article" date="2019" name="Int. J. Syst. Evol. Microbiol.">
        <title>The Global Catalogue of Microorganisms (GCM) 10K type strain sequencing project: providing services to taxonomists for standard genome sequencing and annotation.</title>
        <authorList>
            <consortium name="The Broad Institute Genomics Platform"/>
            <consortium name="The Broad Institute Genome Sequencing Center for Infectious Disease"/>
            <person name="Wu L."/>
            <person name="Ma J."/>
        </authorList>
    </citation>
    <scope>NUCLEOTIDE SEQUENCE [LARGE SCALE GENOMIC DNA]</scope>
    <source>
        <strain evidence="3">CGMCC 4.7289</strain>
    </source>
</reference>
<protein>
    <submittedName>
        <fullName evidence="2">Uncharacterized protein</fullName>
    </submittedName>
</protein>
<name>A0ABV8LK66_9ACTN</name>